<keyword evidence="1" id="KW-0812">Transmembrane</keyword>
<dbReference type="EMBL" id="UINC01211059">
    <property type="protein sequence ID" value="SVE34798.1"/>
    <property type="molecule type" value="Genomic_DNA"/>
</dbReference>
<name>A0A383CT20_9ZZZZ</name>
<keyword evidence="1" id="KW-1133">Transmembrane helix</keyword>
<reference evidence="2" key="1">
    <citation type="submission" date="2018-05" db="EMBL/GenBank/DDBJ databases">
        <authorList>
            <person name="Lanie J.A."/>
            <person name="Ng W.-L."/>
            <person name="Kazmierczak K.M."/>
            <person name="Andrzejewski T.M."/>
            <person name="Davidsen T.M."/>
            <person name="Wayne K.J."/>
            <person name="Tettelin H."/>
            <person name="Glass J.I."/>
            <person name="Rusch D."/>
            <person name="Podicherti R."/>
            <person name="Tsui H.-C.T."/>
            <person name="Winkler M.E."/>
        </authorList>
    </citation>
    <scope>NUCLEOTIDE SEQUENCE</scope>
</reference>
<sequence>VIIKYHKGFNTLIAAITVSVLVIAFTFNYTNFRVFDKQKVNIIIHDAHQKIMLLDLGISSTRNLLDDGIKDVNNDIPQRLIALIKNIPDIFHYKFLDKEAHKFEKIYIDIKFIDYQKLMLDRNNALRDNQLSNPTINNATLKYKN</sequence>
<dbReference type="AlphaFoldDB" id="A0A383CT20"/>
<evidence type="ECO:0000256" key="1">
    <source>
        <dbReference type="SAM" id="Phobius"/>
    </source>
</evidence>
<organism evidence="2">
    <name type="scientific">marine metagenome</name>
    <dbReference type="NCBI Taxonomy" id="408172"/>
    <lineage>
        <taxon>unclassified sequences</taxon>
        <taxon>metagenomes</taxon>
        <taxon>ecological metagenomes</taxon>
    </lineage>
</organism>
<keyword evidence="1" id="KW-0472">Membrane</keyword>
<feature type="non-terminal residue" evidence="2">
    <location>
        <position position="145"/>
    </location>
</feature>
<proteinExistence type="predicted"/>
<accession>A0A383CT20</accession>
<protein>
    <submittedName>
        <fullName evidence="2">Uncharacterized protein</fullName>
    </submittedName>
</protein>
<feature type="non-terminal residue" evidence="2">
    <location>
        <position position="1"/>
    </location>
</feature>
<gene>
    <name evidence="2" type="ORF">METZ01_LOCUS487652</name>
</gene>
<feature type="transmembrane region" description="Helical" evidence="1">
    <location>
        <begin position="12"/>
        <end position="30"/>
    </location>
</feature>
<evidence type="ECO:0000313" key="2">
    <source>
        <dbReference type="EMBL" id="SVE34798.1"/>
    </source>
</evidence>